<reference evidence="3 4" key="1">
    <citation type="submission" date="2024-06" db="EMBL/GenBank/DDBJ databases">
        <authorList>
            <person name="Kraege A."/>
            <person name="Thomma B."/>
        </authorList>
    </citation>
    <scope>NUCLEOTIDE SEQUENCE [LARGE SCALE GENOMIC DNA]</scope>
</reference>
<dbReference type="InterPro" id="IPR036282">
    <property type="entry name" value="Glutathione-S-Trfase_C_sf"/>
</dbReference>
<name>A0ABP1G9V5_9CHLO</name>
<dbReference type="InterPro" id="IPR010987">
    <property type="entry name" value="Glutathione-S-Trfase_C-like"/>
</dbReference>
<feature type="domain" description="GST N-terminal" evidence="1">
    <location>
        <begin position="4"/>
        <end position="86"/>
    </location>
</feature>
<evidence type="ECO:0000313" key="3">
    <source>
        <dbReference type="EMBL" id="CAL5228607.1"/>
    </source>
</evidence>
<evidence type="ECO:0000259" key="1">
    <source>
        <dbReference type="PROSITE" id="PS50404"/>
    </source>
</evidence>
<gene>
    <name evidence="3" type="primary">g11769</name>
    <name evidence="3" type="ORF">VP750_LOCUS10513</name>
</gene>
<dbReference type="EMBL" id="CAXHTA020000019">
    <property type="protein sequence ID" value="CAL5228607.1"/>
    <property type="molecule type" value="Genomic_DNA"/>
</dbReference>
<dbReference type="InterPro" id="IPR004046">
    <property type="entry name" value="GST_C"/>
</dbReference>
<dbReference type="PANTHER" id="PTHR44750:SF1">
    <property type="entry name" value="GLUTATHIONE S-TRANSFERASE T1-RELATED"/>
    <property type="match status" value="1"/>
</dbReference>
<dbReference type="InterPro" id="IPR040079">
    <property type="entry name" value="Glutathione_S-Trfase"/>
</dbReference>
<sequence length="428" mass="47709">MGQEKDAVYFDFVSQPSRAVVLFVRCASLPVEERPVALRKGQQRSKEYLSMNPLGKVPCLKEADGFVLPESAAILKYLAQKHQVADHWYPSNLRQRARVDAAMDWHHWTARRGAAGQVWNRVLAPMSGQQGSEAIAEGSVGILKQALQDLEGYWLASTPYMAGEDISIADLLVVMELTQLHMLNGALKGPSMEGQLQPFRKVQKWLQRTQDATQPHFSAVHQMLHKASANAVEWKGSMKGGVGVGPGDQPRPPLSCHRGAPQCILRQSPWPWRPYCWLADLHTDSEKMLSKGMAGEFGKPTVADAAEAGMKNFRHTLMYNSMSGHGRCTSGQDLEGYWLASAPFMAEEDISIADLLVVMELTQLHMLDGALKGPSMEEQLQPFPKVRKWMERTQETTEPHFSAVHQMLHKATANAMKWKGSMKGQSRL</sequence>
<dbReference type="Pfam" id="PF00043">
    <property type="entry name" value="GST_C"/>
    <property type="match status" value="1"/>
</dbReference>
<feature type="domain" description="GST C-terminal" evidence="2">
    <location>
        <begin position="92"/>
        <end position="254"/>
    </location>
</feature>
<organism evidence="3 4">
    <name type="scientific">Coccomyxa viridis</name>
    <dbReference type="NCBI Taxonomy" id="1274662"/>
    <lineage>
        <taxon>Eukaryota</taxon>
        <taxon>Viridiplantae</taxon>
        <taxon>Chlorophyta</taxon>
        <taxon>core chlorophytes</taxon>
        <taxon>Trebouxiophyceae</taxon>
        <taxon>Trebouxiophyceae incertae sedis</taxon>
        <taxon>Coccomyxaceae</taxon>
        <taxon>Coccomyxa</taxon>
    </lineage>
</organism>
<dbReference type="SFLD" id="SFLDS00019">
    <property type="entry name" value="Glutathione_Transferase_(cytos"/>
    <property type="match status" value="1"/>
</dbReference>
<dbReference type="SUPFAM" id="SSF47616">
    <property type="entry name" value="GST C-terminal domain-like"/>
    <property type="match status" value="2"/>
</dbReference>
<evidence type="ECO:0000313" key="4">
    <source>
        <dbReference type="Proteomes" id="UP001497392"/>
    </source>
</evidence>
<dbReference type="PROSITE" id="PS50405">
    <property type="entry name" value="GST_CTER"/>
    <property type="match status" value="1"/>
</dbReference>
<evidence type="ECO:0000259" key="2">
    <source>
        <dbReference type="PROSITE" id="PS50405"/>
    </source>
</evidence>
<dbReference type="InterPro" id="IPR043377">
    <property type="entry name" value="GSTT1/2/3"/>
</dbReference>
<dbReference type="InterPro" id="IPR004045">
    <property type="entry name" value="Glutathione_S-Trfase_N"/>
</dbReference>
<comment type="caution">
    <text evidence="3">The sequence shown here is derived from an EMBL/GenBank/DDBJ whole genome shotgun (WGS) entry which is preliminary data.</text>
</comment>
<dbReference type="InterPro" id="IPR036249">
    <property type="entry name" value="Thioredoxin-like_sf"/>
</dbReference>
<dbReference type="Gene3D" id="1.20.1050.10">
    <property type="match status" value="2"/>
</dbReference>
<dbReference type="SFLD" id="SFLDG00358">
    <property type="entry name" value="Main_(cytGST)"/>
    <property type="match status" value="1"/>
</dbReference>
<accession>A0ABP1G9V5</accession>
<dbReference type="PANTHER" id="PTHR44750">
    <property type="entry name" value="GLUTATHIONE S-TRANSFERASE T1-RELATED"/>
    <property type="match status" value="1"/>
</dbReference>
<keyword evidence="4" id="KW-1185">Reference proteome</keyword>
<dbReference type="Pfam" id="PF02798">
    <property type="entry name" value="GST_N"/>
    <property type="match status" value="1"/>
</dbReference>
<protein>
    <submittedName>
        <fullName evidence="3">G11769 protein</fullName>
    </submittedName>
</protein>
<dbReference type="Gene3D" id="3.40.30.10">
    <property type="entry name" value="Glutaredoxin"/>
    <property type="match status" value="1"/>
</dbReference>
<dbReference type="SUPFAM" id="SSF52833">
    <property type="entry name" value="Thioredoxin-like"/>
    <property type="match status" value="1"/>
</dbReference>
<dbReference type="PROSITE" id="PS50404">
    <property type="entry name" value="GST_NTER"/>
    <property type="match status" value="1"/>
</dbReference>
<proteinExistence type="predicted"/>
<dbReference type="Proteomes" id="UP001497392">
    <property type="component" value="Unassembled WGS sequence"/>
</dbReference>